<proteinExistence type="predicted"/>
<gene>
    <name evidence="1" type="ORF">HNQ39_004971</name>
</gene>
<name>A0A7W9SVV3_ARMRO</name>
<evidence type="ECO:0000313" key="1">
    <source>
        <dbReference type="EMBL" id="MBB6053139.1"/>
    </source>
</evidence>
<dbReference type="PANTHER" id="PTHR43649">
    <property type="entry name" value="ARABINOSE-BINDING PROTEIN-RELATED"/>
    <property type="match status" value="1"/>
</dbReference>
<protein>
    <submittedName>
        <fullName evidence="1">Arabinosaccharide transport system substrate-binding protein</fullName>
    </submittedName>
</protein>
<dbReference type="AlphaFoldDB" id="A0A7W9SVV3"/>
<comment type="caution">
    <text evidence="1">The sequence shown here is derived from an EMBL/GenBank/DDBJ whole genome shotgun (WGS) entry which is preliminary data.</text>
</comment>
<organism evidence="1 2">
    <name type="scientific">Armatimonas rosea</name>
    <dbReference type="NCBI Taxonomy" id="685828"/>
    <lineage>
        <taxon>Bacteria</taxon>
        <taxon>Bacillati</taxon>
        <taxon>Armatimonadota</taxon>
        <taxon>Armatimonadia</taxon>
        <taxon>Armatimonadales</taxon>
        <taxon>Armatimonadaceae</taxon>
        <taxon>Armatimonas</taxon>
    </lineage>
</organism>
<dbReference type="EMBL" id="JACHGW010000005">
    <property type="protein sequence ID" value="MBB6053139.1"/>
    <property type="molecule type" value="Genomic_DNA"/>
</dbReference>
<accession>A0A7W9SVV3</accession>
<dbReference type="Pfam" id="PF01547">
    <property type="entry name" value="SBP_bac_1"/>
    <property type="match status" value="1"/>
</dbReference>
<reference evidence="1 2" key="1">
    <citation type="submission" date="2020-08" db="EMBL/GenBank/DDBJ databases">
        <title>Genomic Encyclopedia of Type Strains, Phase IV (KMG-IV): sequencing the most valuable type-strain genomes for metagenomic binning, comparative biology and taxonomic classification.</title>
        <authorList>
            <person name="Goeker M."/>
        </authorList>
    </citation>
    <scope>NUCLEOTIDE SEQUENCE [LARGE SCALE GENOMIC DNA]</scope>
    <source>
        <strain evidence="1 2">DSM 23562</strain>
    </source>
</reference>
<dbReference type="Proteomes" id="UP000520814">
    <property type="component" value="Unassembled WGS sequence"/>
</dbReference>
<dbReference type="RefSeq" id="WP_184203139.1">
    <property type="nucleotide sequence ID" value="NZ_JACHGW010000005.1"/>
</dbReference>
<dbReference type="SUPFAM" id="SSF53850">
    <property type="entry name" value="Periplasmic binding protein-like II"/>
    <property type="match status" value="1"/>
</dbReference>
<evidence type="ECO:0000313" key="2">
    <source>
        <dbReference type="Proteomes" id="UP000520814"/>
    </source>
</evidence>
<dbReference type="PANTHER" id="PTHR43649:SF12">
    <property type="entry name" value="DIACETYLCHITOBIOSE BINDING PROTEIN DASA"/>
    <property type="match status" value="1"/>
</dbReference>
<keyword evidence="2" id="KW-1185">Reference proteome</keyword>
<dbReference type="InterPro" id="IPR006059">
    <property type="entry name" value="SBP"/>
</dbReference>
<dbReference type="InterPro" id="IPR050490">
    <property type="entry name" value="Bact_solute-bd_prot1"/>
</dbReference>
<sequence>MRVFPYGPAPLAILCLAVVSGLFLAKDQAKKPKKATLTYWTFARPHYEAYQKALPKFLEAHPGVSVDLQLVDGQGLNQRLRAAFQADLDVPDMVEIEISAAGSFFRGPKEHVGFLDITDRLKNDGLDKKIVASRFAPYTNRGSIFGLPHDVHPVMLAYNREKFKELGLDPTQLDTWDKFIEAGVRVKQPGKQYLLEMSDSSGSQLELCLFQRDGGYFDADGKVIFDNAIGIETMKWYVPLVAKNSKRQMGNALSSSFGQVMTQALESGYFLSVVTPDWRSKNHEKDVGKLAGKMGLMPLPAAVPGGRRTSTWGGTMLGITKACENKDLAWDFAKFLYLNEKDLAERYADTNILPPVPSAWNQPAFDKSYDYYAGQKIGRDYAALAPQVPPQYASPFVELGKAKLGQALIQCVEYYNTHGEDAGWDSFVRTTLTARADEVRKQMGRDPF</sequence>
<dbReference type="Gene3D" id="3.40.190.10">
    <property type="entry name" value="Periplasmic binding protein-like II"/>
    <property type="match status" value="1"/>
</dbReference>